<dbReference type="OrthoDB" id="7268348at2"/>
<proteinExistence type="predicted"/>
<dbReference type="InterPro" id="IPR036263">
    <property type="entry name" value="Chorismate_II_sf"/>
</dbReference>
<keyword evidence="4" id="KW-1185">Reference proteome</keyword>
<dbReference type="GO" id="GO:0046417">
    <property type="term" value="P:chorismate metabolic process"/>
    <property type="evidence" value="ECO:0007669"/>
    <property type="project" value="InterPro"/>
</dbReference>
<evidence type="ECO:0000313" key="3">
    <source>
        <dbReference type="EMBL" id="RDS76527.1"/>
    </source>
</evidence>
<protein>
    <recommendedName>
        <fullName evidence="1">chorismate mutase</fullName>
        <ecNumber evidence="1">5.4.99.5</ecNumber>
    </recommendedName>
</protein>
<dbReference type="RefSeq" id="WP_115490756.1">
    <property type="nucleotide sequence ID" value="NZ_JACHWW010000001.1"/>
</dbReference>
<dbReference type="Gene3D" id="1.20.59.10">
    <property type="entry name" value="Chorismate mutase"/>
    <property type="match status" value="1"/>
</dbReference>
<dbReference type="EC" id="5.4.99.5" evidence="1"/>
<comment type="caution">
    <text evidence="3">The sequence shown here is derived from an EMBL/GenBank/DDBJ whole genome shotgun (WGS) entry which is preliminary data.</text>
</comment>
<sequence length="244" mass="26450">MTTANTNPRAIDGLREEIDQLDQELLALMERRLDLAAAIAGAKAADTAEGPGDGIKDELLLRPAREAQVIARLSDMTRRIPGESIAAIWRELMAVNLQTQRKIEIALSATRHPARIQLMARARFGTVLPITQTTSPEAAIAKARAGDAIALVEIDDSGWWTQLADDPELTIIDGLLGEGGRGSALAIGRLSDTRLAEERRFAVLEQRDLATRLGHGEAVCPLAHSGEWYLCAIERVVPLARRAA</sequence>
<reference evidence="3 4" key="1">
    <citation type="submission" date="2018-07" db="EMBL/GenBank/DDBJ databases">
        <title>Erythrobacter nanhaiensis sp. nov., a novel member of the genus Erythrobacter isolated from the South China Sea.</title>
        <authorList>
            <person name="Chen X."/>
            <person name="Liu J."/>
        </authorList>
    </citation>
    <scope>NUCLEOTIDE SEQUENCE [LARGE SCALE GENOMIC DNA]</scope>
    <source>
        <strain evidence="3 4">S-5</strain>
    </source>
</reference>
<dbReference type="Pfam" id="PF01817">
    <property type="entry name" value="CM_2"/>
    <property type="match status" value="1"/>
</dbReference>
<dbReference type="AlphaFoldDB" id="A0A395LJM5"/>
<dbReference type="SUPFAM" id="SSF48600">
    <property type="entry name" value="Chorismate mutase II"/>
    <property type="match status" value="1"/>
</dbReference>
<dbReference type="GO" id="GO:0004106">
    <property type="term" value="F:chorismate mutase activity"/>
    <property type="evidence" value="ECO:0007669"/>
    <property type="project" value="UniProtKB-EC"/>
</dbReference>
<dbReference type="PROSITE" id="PS51168">
    <property type="entry name" value="CHORISMATE_MUT_2"/>
    <property type="match status" value="1"/>
</dbReference>
<gene>
    <name evidence="3" type="ORF">DL238_02190</name>
</gene>
<dbReference type="InterPro" id="IPR036979">
    <property type="entry name" value="CM_dom_sf"/>
</dbReference>
<evidence type="ECO:0000259" key="2">
    <source>
        <dbReference type="PROSITE" id="PS51168"/>
    </source>
</evidence>
<dbReference type="EMBL" id="QRBB01000001">
    <property type="protein sequence ID" value="RDS76527.1"/>
    <property type="molecule type" value="Genomic_DNA"/>
</dbReference>
<evidence type="ECO:0000256" key="1">
    <source>
        <dbReference type="ARBA" id="ARBA00012404"/>
    </source>
</evidence>
<organism evidence="3 4">
    <name type="scientific">Alteriqipengyuania lutimaris</name>
    <dbReference type="NCBI Taxonomy" id="1538146"/>
    <lineage>
        <taxon>Bacteria</taxon>
        <taxon>Pseudomonadati</taxon>
        <taxon>Pseudomonadota</taxon>
        <taxon>Alphaproteobacteria</taxon>
        <taxon>Sphingomonadales</taxon>
        <taxon>Erythrobacteraceae</taxon>
        <taxon>Alteriqipengyuania</taxon>
    </lineage>
</organism>
<evidence type="ECO:0000313" key="4">
    <source>
        <dbReference type="Proteomes" id="UP000254101"/>
    </source>
</evidence>
<accession>A0A395LJM5</accession>
<feature type="domain" description="Chorismate mutase" evidence="2">
    <location>
        <begin position="5"/>
        <end position="104"/>
    </location>
</feature>
<dbReference type="SMART" id="SM00830">
    <property type="entry name" value="CM_2"/>
    <property type="match status" value="1"/>
</dbReference>
<name>A0A395LJM5_9SPHN</name>
<dbReference type="InterPro" id="IPR002701">
    <property type="entry name" value="CM_II_prokaryot"/>
</dbReference>
<dbReference type="Proteomes" id="UP000254101">
    <property type="component" value="Unassembled WGS sequence"/>
</dbReference>